<keyword evidence="3" id="KW-1003">Cell membrane</keyword>
<dbReference type="InterPro" id="IPR035906">
    <property type="entry name" value="MetI-like_sf"/>
</dbReference>
<keyword evidence="7 8" id="KW-0472">Membrane</keyword>
<evidence type="ECO:0000313" key="11">
    <source>
        <dbReference type="Proteomes" id="UP000829517"/>
    </source>
</evidence>
<comment type="similarity">
    <text evidence="8">Belongs to the binding-protein-dependent transport system permease family.</text>
</comment>
<evidence type="ECO:0000259" key="9">
    <source>
        <dbReference type="PROSITE" id="PS50928"/>
    </source>
</evidence>
<keyword evidence="11" id="KW-1185">Reference proteome</keyword>
<comment type="subcellular location">
    <subcellularLocation>
        <location evidence="1">Cell inner membrane</location>
        <topology evidence="1">Multi-pass membrane protein</topology>
    </subcellularLocation>
    <subcellularLocation>
        <location evidence="8">Cell membrane</location>
        <topology evidence="8">Multi-pass membrane protein</topology>
    </subcellularLocation>
</comment>
<evidence type="ECO:0000256" key="5">
    <source>
        <dbReference type="ARBA" id="ARBA00022692"/>
    </source>
</evidence>
<dbReference type="EMBL" id="JAETXX010000009">
    <property type="protein sequence ID" value="MCF8715716.1"/>
    <property type="molecule type" value="Genomic_DNA"/>
</dbReference>
<evidence type="ECO:0000256" key="4">
    <source>
        <dbReference type="ARBA" id="ARBA00022519"/>
    </source>
</evidence>
<proteinExistence type="inferred from homology"/>
<dbReference type="Gene3D" id="1.10.3720.10">
    <property type="entry name" value="MetI-like"/>
    <property type="match status" value="1"/>
</dbReference>
<keyword evidence="5 8" id="KW-0812">Transmembrane</keyword>
<evidence type="ECO:0000256" key="2">
    <source>
        <dbReference type="ARBA" id="ARBA00022448"/>
    </source>
</evidence>
<dbReference type="PANTHER" id="PTHR43357">
    <property type="entry name" value="INNER MEMBRANE ABC TRANSPORTER PERMEASE PROTEIN YDCV"/>
    <property type="match status" value="1"/>
</dbReference>
<dbReference type="PANTHER" id="PTHR43357:SF4">
    <property type="entry name" value="INNER MEMBRANE ABC TRANSPORTER PERMEASE PROTEIN YDCV"/>
    <property type="match status" value="1"/>
</dbReference>
<reference evidence="10 11" key="1">
    <citation type="submission" date="2021-01" db="EMBL/GenBank/DDBJ databases">
        <title>Genome sequencing of Joostella atrarenae M1-2 (= KCTC 23194).</title>
        <authorList>
            <person name="Zakaria M.R."/>
            <person name="Lam M.Q."/>
            <person name="Chong C.S."/>
        </authorList>
    </citation>
    <scope>NUCLEOTIDE SEQUENCE [LARGE SCALE GENOMIC DNA]</scope>
    <source>
        <strain evidence="10 11">M1-2</strain>
    </source>
</reference>
<sequence>MFKRVLQYIFFISIGFPLVFLLILSFGRKWQYPSIFPEEITTTNWESLLQTDAELFITFFTSLAISLSVAIMVTIIAFIVSKYICNSKYKNVFLLLAYIPYLLSPVIMAVIFQYYFVITELTGTLLGVIIAQFLIAFPFGVIIYSNFWNPNLKHLEELSKTLGGSNFKTFKRVLFPLSKSAILLCFFQVFLISWFEYGLTNLIGTGKIKTLTVQVFTYINEANLFYASVACCLLVLPPMFLIYINKKLLMFSESAVE</sequence>
<dbReference type="RefSeq" id="WP_236959752.1">
    <property type="nucleotide sequence ID" value="NZ_JAETXX010000009.1"/>
</dbReference>
<dbReference type="CDD" id="cd06261">
    <property type="entry name" value="TM_PBP2"/>
    <property type="match status" value="1"/>
</dbReference>
<feature type="transmembrane region" description="Helical" evidence="8">
    <location>
        <begin position="224"/>
        <end position="244"/>
    </location>
</feature>
<dbReference type="InterPro" id="IPR000515">
    <property type="entry name" value="MetI-like"/>
</dbReference>
<dbReference type="SUPFAM" id="SSF161098">
    <property type="entry name" value="MetI-like"/>
    <property type="match status" value="1"/>
</dbReference>
<feature type="transmembrane region" description="Helical" evidence="8">
    <location>
        <begin position="55"/>
        <end position="80"/>
    </location>
</feature>
<protein>
    <submittedName>
        <fullName evidence="10">ABC transporter permease subunit</fullName>
    </submittedName>
</protein>
<evidence type="ECO:0000313" key="10">
    <source>
        <dbReference type="EMBL" id="MCF8715716.1"/>
    </source>
</evidence>
<dbReference type="Pfam" id="PF00528">
    <property type="entry name" value="BPD_transp_1"/>
    <property type="match status" value="1"/>
</dbReference>
<dbReference type="PROSITE" id="PS50928">
    <property type="entry name" value="ABC_TM1"/>
    <property type="match status" value="1"/>
</dbReference>
<evidence type="ECO:0000256" key="1">
    <source>
        <dbReference type="ARBA" id="ARBA00004429"/>
    </source>
</evidence>
<feature type="transmembrane region" description="Helical" evidence="8">
    <location>
        <begin position="122"/>
        <end position="144"/>
    </location>
</feature>
<accession>A0ABS9J5L6</accession>
<name>A0ABS9J5L6_9FLAO</name>
<feature type="domain" description="ABC transmembrane type-1" evidence="9">
    <location>
        <begin position="59"/>
        <end position="245"/>
    </location>
</feature>
<comment type="caution">
    <text evidence="10">The sequence shown here is derived from an EMBL/GenBank/DDBJ whole genome shotgun (WGS) entry which is preliminary data.</text>
</comment>
<feature type="transmembrane region" description="Helical" evidence="8">
    <location>
        <begin position="92"/>
        <end position="116"/>
    </location>
</feature>
<feature type="transmembrane region" description="Helical" evidence="8">
    <location>
        <begin position="7"/>
        <end position="27"/>
    </location>
</feature>
<keyword evidence="4" id="KW-0997">Cell inner membrane</keyword>
<gene>
    <name evidence="10" type="ORF">JM658_12845</name>
</gene>
<keyword evidence="6 8" id="KW-1133">Transmembrane helix</keyword>
<evidence type="ECO:0000256" key="3">
    <source>
        <dbReference type="ARBA" id="ARBA00022475"/>
    </source>
</evidence>
<organism evidence="10 11">
    <name type="scientific">Joostella atrarenae</name>
    <dbReference type="NCBI Taxonomy" id="679257"/>
    <lineage>
        <taxon>Bacteria</taxon>
        <taxon>Pseudomonadati</taxon>
        <taxon>Bacteroidota</taxon>
        <taxon>Flavobacteriia</taxon>
        <taxon>Flavobacteriales</taxon>
        <taxon>Flavobacteriaceae</taxon>
        <taxon>Joostella</taxon>
    </lineage>
</organism>
<feature type="transmembrane region" description="Helical" evidence="8">
    <location>
        <begin position="181"/>
        <end position="204"/>
    </location>
</feature>
<evidence type="ECO:0000256" key="6">
    <source>
        <dbReference type="ARBA" id="ARBA00022989"/>
    </source>
</evidence>
<dbReference type="Proteomes" id="UP000829517">
    <property type="component" value="Unassembled WGS sequence"/>
</dbReference>
<evidence type="ECO:0000256" key="8">
    <source>
        <dbReference type="RuleBase" id="RU363032"/>
    </source>
</evidence>
<keyword evidence="2 8" id="KW-0813">Transport</keyword>
<evidence type="ECO:0000256" key="7">
    <source>
        <dbReference type="ARBA" id="ARBA00023136"/>
    </source>
</evidence>